<reference evidence="2 3" key="1">
    <citation type="submission" date="2020-06" db="EMBL/GenBank/DDBJ databases">
        <authorList>
            <person name="Qiu C."/>
            <person name="Liu Z."/>
        </authorList>
    </citation>
    <scope>NUCLEOTIDE SEQUENCE [LARGE SCALE GENOMIC DNA]</scope>
    <source>
        <strain evidence="2 3">EM 1</strain>
    </source>
</reference>
<gene>
    <name evidence="2" type="ORF">HV832_02780</name>
</gene>
<evidence type="ECO:0000313" key="2">
    <source>
        <dbReference type="EMBL" id="NVO76761.1"/>
    </source>
</evidence>
<dbReference type="InterPro" id="IPR036328">
    <property type="entry name" value="MliC_sf"/>
</dbReference>
<protein>
    <submittedName>
        <fullName evidence="2">Uncharacterized protein</fullName>
    </submittedName>
</protein>
<evidence type="ECO:0000256" key="1">
    <source>
        <dbReference type="SAM" id="SignalP"/>
    </source>
</evidence>
<dbReference type="Gene3D" id="2.40.128.200">
    <property type="match status" value="1"/>
</dbReference>
<feature type="signal peptide" evidence="1">
    <location>
        <begin position="1"/>
        <end position="19"/>
    </location>
</feature>
<accession>A0A850QB04</accession>
<sequence>MKTLIIRIAGLLVAGTALCAPFATQAEALQGKVKVKQSRHATNVTKDEDEAEPDIHLSKNFDYQCELGNSITMYTNQDDTQHMAMRWKKRLYRLTRVETTTGASRFENPKAGFVWIGIPAKGLLLDSHKGQQLANECKTTEPVLAEVNAAEAATQAK</sequence>
<dbReference type="RefSeq" id="WP_176801998.1">
    <property type="nucleotide sequence ID" value="NZ_JABXYJ010000001.1"/>
</dbReference>
<dbReference type="EMBL" id="JABXYJ010000001">
    <property type="protein sequence ID" value="NVO76761.1"/>
    <property type="molecule type" value="Genomic_DNA"/>
</dbReference>
<keyword evidence="1" id="KW-0732">Signal</keyword>
<name>A0A850QB04_9BURK</name>
<proteinExistence type="predicted"/>
<evidence type="ECO:0000313" key="3">
    <source>
        <dbReference type="Proteomes" id="UP000588051"/>
    </source>
</evidence>
<dbReference type="Proteomes" id="UP000588051">
    <property type="component" value="Unassembled WGS sequence"/>
</dbReference>
<feature type="chain" id="PRO_5032637304" evidence="1">
    <location>
        <begin position="20"/>
        <end position="157"/>
    </location>
</feature>
<keyword evidence="3" id="KW-1185">Reference proteome</keyword>
<comment type="caution">
    <text evidence="2">The sequence shown here is derived from an EMBL/GenBank/DDBJ whole genome shotgun (WGS) entry which is preliminary data.</text>
</comment>
<organism evidence="2 3">
    <name type="scientific">Undibacterium oligocarboniphilum</name>
    <dbReference type="NCBI Taxonomy" id="666702"/>
    <lineage>
        <taxon>Bacteria</taxon>
        <taxon>Pseudomonadati</taxon>
        <taxon>Pseudomonadota</taxon>
        <taxon>Betaproteobacteria</taxon>
        <taxon>Burkholderiales</taxon>
        <taxon>Oxalobacteraceae</taxon>
        <taxon>Undibacterium</taxon>
    </lineage>
</organism>
<dbReference type="AlphaFoldDB" id="A0A850QB04"/>